<dbReference type="GO" id="GO:0016020">
    <property type="term" value="C:membrane"/>
    <property type="evidence" value="ECO:0007669"/>
    <property type="project" value="TreeGrafter"/>
</dbReference>
<dbReference type="PANTHER" id="PTHR24364:SF18">
    <property type="entry name" value="LP06937P"/>
    <property type="match status" value="1"/>
</dbReference>
<dbReference type="PANTHER" id="PTHR24364">
    <property type="entry name" value="LP06937P"/>
    <property type="match status" value="1"/>
</dbReference>
<dbReference type="Gene3D" id="3.80.10.10">
    <property type="entry name" value="Ribonuclease Inhibitor"/>
    <property type="match status" value="1"/>
</dbReference>
<dbReference type="InterPro" id="IPR003591">
    <property type="entry name" value="Leu-rich_rpt_typical-subtyp"/>
</dbReference>
<dbReference type="InterPro" id="IPR032675">
    <property type="entry name" value="LRR_dom_sf"/>
</dbReference>
<dbReference type="SMART" id="SM00369">
    <property type="entry name" value="LRR_TYP"/>
    <property type="match status" value="5"/>
</dbReference>
<evidence type="ECO:0000256" key="2">
    <source>
        <dbReference type="ARBA" id="ARBA00022729"/>
    </source>
</evidence>
<name>A0A8J2M9I7_9BILA</name>
<reference evidence="4" key="1">
    <citation type="submission" date="2021-09" db="EMBL/GenBank/DDBJ databases">
        <authorList>
            <consortium name="Pathogen Informatics"/>
        </authorList>
    </citation>
    <scope>NUCLEOTIDE SEQUENCE</scope>
</reference>
<comment type="caution">
    <text evidence="4">The sequence shown here is derived from an EMBL/GenBank/DDBJ whole genome shotgun (WGS) entry which is preliminary data.</text>
</comment>
<dbReference type="EMBL" id="CAKAEH010001560">
    <property type="protein sequence ID" value="CAG9537583.1"/>
    <property type="molecule type" value="Genomic_DNA"/>
</dbReference>
<keyword evidence="5" id="KW-1185">Reference proteome</keyword>
<dbReference type="SUPFAM" id="SSF52058">
    <property type="entry name" value="L domain-like"/>
    <property type="match status" value="1"/>
</dbReference>
<evidence type="ECO:0000256" key="3">
    <source>
        <dbReference type="ARBA" id="ARBA00022737"/>
    </source>
</evidence>
<dbReference type="Proteomes" id="UP000746747">
    <property type="component" value="Unassembled WGS sequence"/>
</dbReference>
<organism evidence="4 5">
    <name type="scientific">Cercopithifilaria johnstoni</name>
    <dbReference type="NCBI Taxonomy" id="2874296"/>
    <lineage>
        <taxon>Eukaryota</taxon>
        <taxon>Metazoa</taxon>
        <taxon>Ecdysozoa</taxon>
        <taxon>Nematoda</taxon>
        <taxon>Chromadorea</taxon>
        <taxon>Rhabditida</taxon>
        <taxon>Spirurina</taxon>
        <taxon>Spiruromorpha</taxon>
        <taxon>Filarioidea</taxon>
        <taxon>Onchocercidae</taxon>
        <taxon>Cercopithifilaria</taxon>
    </lineage>
</organism>
<keyword evidence="3" id="KW-0677">Repeat</keyword>
<dbReference type="AlphaFoldDB" id="A0A8J2M9I7"/>
<sequence>MEPLKELKVERDEPTRGRGKVLKWFASMQCKKSKLLFLLLVSYQKIARSIIPDLIFFIFARREIFQSLRLFESLAQSEVFLNIAVNRSSAPSSSGHNIGQARQEELCSTISSLITIIAVVLYHTCWKLSSEVKKDDGSLGGTEYHFLRHPYFFRLLKFSTPKLLEENSKQYCCLGPLFGRLCCRSNLCHSEEFTVALLHVIRFFLTFCVIGAVKAKRQAISEEDPNSRFQCQGSLSDYAACQCREQESELSCINAQFVDADIFLHVNNLYRHLRKVTFHGNNFQDLPDSPLFGQNEHENLEVLNISANYIVNLHSNALRGMPNLLVLDLSNNEIVLKEEDITFLSHTPKLKQLYLRRAFTLLVNRTVQFSLMMRMFRTVNLQQLNYIDLSYNYFTKLPYDLPCPFPSLRYLDLRQNFLQTINLNTTCLSKIETIDLSRNHIRQLDETFRQGIGKHVQPNSLLLRNSFHCNCESIAYIKWIRSTDKIRDKQQLSCHRASPSDYAGVELVNVPLEKLDCTVSLVLTPNTGNTHFSVTFPFYSVLLVESLDYEECVMMSSSEQ</sequence>
<evidence type="ECO:0000313" key="5">
    <source>
        <dbReference type="Proteomes" id="UP000746747"/>
    </source>
</evidence>
<evidence type="ECO:0000313" key="4">
    <source>
        <dbReference type="EMBL" id="CAG9537583.1"/>
    </source>
</evidence>
<dbReference type="OrthoDB" id="1574204at2759"/>
<protein>
    <submittedName>
        <fullName evidence="4">Uncharacterized protein</fullName>
    </submittedName>
</protein>
<proteinExistence type="predicted"/>
<dbReference type="InterPro" id="IPR001611">
    <property type="entry name" value="Leu-rich_rpt"/>
</dbReference>
<dbReference type="Pfam" id="PF13855">
    <property type="entry name" value="LRR_8"/>
    <property type="match status" value="1"/>
</dbReference>
<keyword evidence="1" id="KW-0433">Leucine-rich repeat</keyword>
<accession>A0A8J2M9I7</accession>
<dbReference type="InterPro" id="IPR052286">
    <property type="entry name" value="Wnt_signaling_inhibitor"/>
</dbReference>
<gene>
    <name evidence="4" type="ORF">CJOHNSTONI_LOCUS7382</name>
</gene>
<evidence type="ECO:0000256" key="1">
    <source>
        <dbReference type="ARBA" id="ARBA00022614"/>
    </source>
</evidence>
<keyword evidence="2" id="KW-0732">Signal</keyword>